<protein>
    <submittedName>
        <fullName evidence="1">Uncharacterized protein</fullName>
    </submittedName>
</protein>
<accession>A0AAN7WHC9</accession>
<dbReference type="EMBL" id="JAUZQC010000024">
    <property type="protein sequence ID" value="KAK5848988.1"/>
    <property type="molecule type" value="Genomic_DNA"/>
</dbReference>
<name>A0AAN7WHC9_ELEMC</name>
<proteinExistence type="predicted"/>
<sequence>MPRIMPTLGWLALVPKYHEQELKWYTEGQTEGNRVNVSPHRPDVRSPIVCCWVKASALSKSPSVALSGRLIGIQHQSLIHHSPE</sequence>
<reference evidence="1 2" key="2">
    <citation type="journal article" date="2023" name="Mol. Biol. Evol.">
        <title>Genomics of Secondarily Temperate Adaptation in the Only Non-Antarctic Icefish.</title>
        <authorList>
            <person name="Rivera-Colon A.G."/>
            <person name="Rayamajhi N."/>
            <person name="Minhas B.F."/>
            <person name="Madrigal G."/>
            <person name="Bilyk K.T."/>
            <person name="Yoon V."/>
            <person name="Hune M."/>
            <person name="Gregory S."/>
            <person name="Cheng C.H.C."/>
            <person name="Catchen J.M."/>
        </authorList>
    </citation>
    <scope>NUCLEOTIDE SEQUENCE [LARGE SCALE GENOMIC DNA]</scope>
    <source>
        <strain evidence="1">JMC-PN-2008</strain>
    </source>
</reference>
<keyword evidence="2" id="KW-1185">Reference proteome</keyword>
<dbReference type="AlphaFoldDB" id="A0AAN7WHC9"/>
<gene>
    <name evidence="1" type="ORF">PBY51_008663</name>
</gene>
<dbReference type="Proteomes" id="UP001346869">
    <property type="component" value="Unassembled WGS sequence"/>
</dbReference>
<comment type="caution">
    <text evidence="1">The sequence shown here is derived from an EMBL/GenBank/DDBJ whole genome shotgun (WGS) entry which is preliminary data.</text>
</comment>
<organism evidence="1 2">
    <name type="scientific">Eleginops maclovinus</name>
    <name type="common">Patagonian blennie</name>
    <name type="synonym">Eleginus maclovinus</name>
    <dbReference type="NCBI Taxonomy" id="56733"/>
    <lineage>
        <taxon>Eukaryota</taxon>
        <taxon>Metazoa</taxon>
        <taxon>Chordata</taxon>
        <taxon>Craniata</taxon>
        <taxon>Vertebrata</taxon>
        <taxon>Euteleostomi</taxon>
        <taxon>Actinopterygii</taxon>
        <taxon>Neopterygii</taxon>
        <taxon>Teleostei</taxon>
        <taxon>Neoteleostei</taxon>
        <taxon>Acanthomorphata</taxon>
        <taxon>Eupercaria</taxon>
        <taxon>Perciformes</taxon>
        <taxon>Notothenioidei</taxon>
        <taxon>Eleginopidae</taxon>
        <taxon>Eleginops</taxon>
    </lineage>
</organism>
<evidence type="ECO:0000313" key="1">
    <source>
        <dbReference type="EMBL" id="KAK5848988.1"/>
    </source>
</evidence>
<evidence type="ECO:0000313" key="2">
    <source>
        <dbReference type="Proteomes" id="UP001346869"/>
    </source>
</evidence>
<reference evidence="1 2" key="1">
    <citation type="journal article" date="2023" name="Genes (Basel)">
        <title>Chromosome-Level Genome Assembly and Circadian Gene Repertoire of the Patagonia Blennie Eleginops maclovinus-The Closest Ancestral Proxy of Antarctic Cryonotothenioids.</title>
        <authorList>
            <person name="Cheng C.C."/>
            <person name="Rivera-Colon A.G."/>
            <person name="Minhas B.F."/>
            <person name="Wilson L."/>
            <person name="Rayamajhi N."/>
            <person name="Vargas-Chacoff L."/>
            <person name="Catchen J.M."/>
        </authorList>
    </citation>
    <scope>NUCLEOTIDE SEQUENCE [LARGE SCALE GENOMIC DNA]</scope>
    <source>
        <strain evidence="1">JMC-PN-2008</strain>
    </source>
</reference>